<gene>
    <name evidence="1" type="ORF">vBPaerPsCh_142</name>
</gene>
<reference evidence="1 2" key="1">
    <citation type="submission" date="2022-02" db="EMBL/GenBank/DDBJ databases">
        <authorList>
            <person name="Akremi I."/>
            <person name="Wagemans J."/>
        </authorList>
    </citation>
    <scope>NUCLEOTIDE SEQUENCE [LARGE SCALE GENOMIC DNA]</scope>
</reference>
<keyword evidence="2" id="KW-1185">Reference proteome</keyword>
<evidence type="ECO:0000313" key="2">
    <source>
        <dbReference type="Proteomes" id="UP001219087"/>
    </source>
</evidence>
<dbReference type="Proteomes" id="UP001219087">
    <property type="component" value="Segment"/>
</dbReference>
<protein>
    <submittedName>
        <fullName evidence="1">Uncharacterized protein</fullName>
    </submittedName>
</protein>
<name>A0AAE9KED0_9CAUD</name>
<organism evidence="1 2">
    <name type="scientific">Pseudomonas phage vB_Paer_PsCh</name>
    <dbReference type="NCBI Taxonomy" id="2924906"/>
    <lineage>
        <taxon>Viruses</taxon>
        <taxon>Duplodnaviria</taxon>
        <taxon>Heunggongvirae</taxon>
        <taxon>Uroviricota</taxon>
        <taxon>Caudoviricetes</taxon>
        <taxon>Vandenendeviridae</taxon>
        <taxon>Skurskavirinae</taxon>
        <taxon>Pakpunavirus</taxon>
        <taxon>Pakpunavirus PsCh</taxon>
    </lineage>
</organism>
<sequence length="40" mass="4972">MYRFTTNRRNIEWKIIFKLRLQLVQMANSQLYTKLLSHSE</sequence>
<proteinExistence type="predicted"/>
<accession>A0AAE9KED0</accession>
<dbReference type="EMBL" id="OM870969">
    <property type="protein sequence ID" value="UOL47973.1"/>
    <property type="molecule type" value="Genomic_DNA"/>
</dbReference>
<evidence type="ECO:0000313" key="1">
    <source>
        <dbReference type="EMBL" id="UOL47973.1"/>
    </source>
</evidence>